<keyword evidence="2" id="KW-1185">Reference proteome</keyword>
<dbReference type="EMBL" id="CP026652">
    <property type="protein sequence ID" value="AVH60021.1"/>
    <property type="molecule type" value="Genomic_DNA"/>
</dbReference>
<gene>
    <name evidence="1" type="ORF">C4B68_34285</name>
</gene>
<reference evidence="1 2" key="1">
    <citation type="submission" date="2018-02" db="EMBL/GenBank/DDBJ databases">
        <title>Complete genome sequence of Streptomyces dengpaensis, the producer of angucyclines.</title>
        <authorList>
            <person name="Yumei L."/>
        </authorList>
    </citation>
    <scope>NUCLEOTIDE SEQUENCE [LARGE SCALE GENOMIC DNA]</scope>
    <source>
        <strain evidence="1 2">XZHG99</strain>
    </source>
</reference>
<proteinExistence type="predicted"/>
<sequence>MSQPNDDTGRRCPRCDCPDNAPQCDHCKVCPHASGPRPATSPELAIALYEDDGILTLGIRPDGSIVTGPNYQPDEAAREFWDAVTRAAQAASPIPTLVKEQA</sequence>
<dbReference type="Proteomes" id="UP000238413">
    <property type="component" value="Chromosome"/>
</dbReference>
<evidence type="ECO:0000313" key="1">
    <source>
        <dbReference type="EMBL" id="AVH60021.1"/>
    </source>
</evidence>
<evidence type="ECO:0000313" key="2">
    <source>
        <dbReference type="Proteomes" id="UP000238413"/>
    </source>
</evidence>
<organism evidence="1 2">
    <name type="scientific">Streptomyces dengpaensis</name>
    <dbReference type="NCBI Taxonomy" id="2049881"/>
    <lineage>
        <taxon>Bacteria</taxon>
        <taxon>Bacillati</taxon>
        <taxon>Actinomycetota</taxon>
        <taxon>Actinomycetes</taxon>
        <taxon>Kitasatosporales</taxon>
        <taxon>Streptomycetaceae</taxon>
        <taxon>Streptomyces</taxon>
    </lineage>
</organism>
<protein>
    <submittedName>
        <fullName evidence="1">Uncharacterized protein</fullName>
    </submittedName>
</protein>
<name>A0ABN5IAM5_9ACTN</name>
<accession>A0ABN5IAM5</accession>
<dbReference type="RefSeq" id="WP_099500400.1">
    <property type="nucleotide sequence ID" value="NZ_CP026652.1"/>
</dbReference>